<dbReference type="PROSITE" id="PS51831">
    <property type="entry name" value="HD"/>
    <property type="match status" value="1"/>
</dbReference>
<keyword evidence="1" id="KW-0378">Hydrolase</keyword>
<dbReference type="InterPro" id="IPR011621">
    <property type="entry name" value="Metal-dep_PHydrolase_7TM_intra"/>
</dbReference>
<dbReference type="GO" id="GO:0016787">
    <property type="term" value="F:hydrolase activity"/>
    <property type="evidence" value="ECO:0007669"/>
    <property type="project" value="UniProtKB-KW"/>
</dbReference>
<keyword evidence="1" id="KW-0675">Receptor</keyword>
<dbReference type="NCBIfam" id="TIGR00277">
    <property type="entry name" value="HDIG"/>
    <property type="match status" value="1"/>
</dbReference>
<dbReference type="InterPro" id="IPR006675">
    <property type="entry name" value="HDIG_dom"/>
</dbReference>
<dbReference type="SMART" id="SM00471">
    <property type="entry name" value="HDc"/>
    <property type="match status" value="1"/>
</dbReference>
<proteinExistence type="predicted"/>
<dbReference type="InterPro" id="IPR003607">
    <property type="entry name" value="HD/PDEase_dom"/>
</dbReference>
<evidence type="ECO:0000313" key="2">
    <source>
        <dbReference type="Proteomes" id="UP000214975"/>
    </source>
</evidence>
<dbReference type="EMBL" id="CP016893">
    <property type="protein sequence ID" value="AST56310.1"/>
    <property type="molecule type" value="Genomic_DNA"/>
</dbReference>
<dbReference type="AlphaFoldDB" id="A0A223HV27"/>
<dbReference type="RefSeq" id="WP_094396642.1">
    <property type="nucleotide sequence ID" value="NZ_CP016893.1"/>
</dbReference>
<evidence type="ECO:0000313" key="1">
    <source>
        <dbReference type="EMBL" id="AST56310.1"/>
    </source>
</evidence>
<dbReference type="PANTHER" id="PTHR36442">
    <property type="entry name" value="CYCLIC-DI-AMP PHOSPHODIESTERASE PGPH"/>
    <property type="match status" value="1"/>
</dbReference>
<gene>
    <name evidence="1" type="ORF">Thert_00050</name>
</gene>
<protein>
    <submittedName>
        <fullName evidence="1">7TM receptor with intracellular metal dependent phosphohydrolase</fullName>
    </submittedName>
</protein>
<reference evidence="1 2" key="1">
    <citation type="submission" date="2016-08" db="EMBL/GenBank/DDBJ databases">
        <title>A novel genetic cassette of butanologenic Thermoanaerobacterium thermosaccharolyticum that directly convert cellulose to butanol.</title>
        <authorList>
            <person name="Li T."/>
            <person name="He J."/>
        </authorList>
    </citation>
    <scope>NUCLEOTIDE SEQUENCE [LARGE SCALE GENOMIC DNA]</scope>
    <source>
        <strain evidence="1 2">TG57</strain>
    </source>
</reference>
<dbReference type="SUPFAM" id="SSF109604">
    <property type="entry name" value="HD-domain/PDEase-like"/>
    <property type="match status" value="1"/>
</dbReference>
<accession>A0A223HV27</accession>
<dbReference type="CDD" id="cd00077">
    <property type="entry name" value="HDc"/>
    <property type="match status" value="1"/>
</dbReference>
<organism evidence="1 2">
    <name type="scientific">Thermoanaerobacterium thermosaccharolyticum</name>
    <name type="common">Clostridium thermosaccharolyticum</name>
    <dbReference type="NCBI Taxonomy" id="1517"/>
    <lineage>
        <taxon>Bacteria</taxon>
        <taxon>Bacillati</taxon>
        <taxon>Bacillota</taxon>
        <taxon>Clostridia</taxon>
        <taxon>Thermoanaerobacterales</taxon>
        <taxon>Thermoanaerobacteraceae</taxon>
        <taxon>Thermoanaerobacterium</taxon>
    </lineage>
</organism>
<dbReference type="Pfam" id="PF07697">
    <property type="entry name" value="7TMR-HDED"/>
    <property type="match status" value="1"/>
</dbReference>
<dbReference type="Gene3D" id="1.10.3210.10">
    <property type="entry name" value="Hypothetical protein af1432"/>
    <property type="match status" value="1"/>
</dbReference>
<name>A0A223HV27_THETR</name>
<dbReference type="InterPro" id="IPR006674">
    <property type="entry name" value="HD_domain"/>
</dbReference>
<dbReference type="InterPro" id="IPR052722">
    <property type="entry name" value="PgpH_phosphodiesterase"/>
</dbReference>
<sequence>MLIKDMPIKKILLSQKAYLIYFTVIYIVASIFLFYTAITPPKFDIKAGDVAQIDIKAPKDIVDNLATQKKIQEAVNSVNPKYDYDENVAQESYVKLTDFFNKLRNIRKSNAQPDEKLNTLKEILPIKLDDQSLKTLLSAEDNTIIAVESLAISTEKATMSRQITDDALSGALSSVKSVIDNSDLSQDLKPIVYTIISSVISPNMIYNASETELARKEAAEKVEPVVYKKGQNIIVSGEVVTSDQIQVLKALGLLKNNSRIDIAMLSGIIMLLLLSLFITVYYINRLNKKVKEKNAYIQILYLLGIIYYFIVIALKNINPLLIPSEMLALSVSVILDPFIAIMLNTFFSIIGGMMLNFNQAFFIMSIFGGTIGAIKMVNSKQRIDFVKAGIYVSAVNTLSILGVGLINSNNIVFVLENSLWGIISGAFSVILAIGLLPFWEAGFDIITPLKLLELSNPNNPLLKRLMMDAPGTYHHSIIVANLAEAASDAIGANSLLTRVGAYYHDIGKVKRPYFFKENQFTDENLHDKISPDLSTLVITSHVKDGVELAKKYKLPEDIINLIREHHGTSLVKYFYSKALKADDLCEEDSFRYTGPKPQTKESAILMLADSIEASVRSLSEPTDDEIEAMVNKIIDDRLKDGQLDESNLTLKDIKVLSKSFLTSLNGIFHHRIEYPEIENNKAEVLQ</sequence>
<dbReference type="Pfam" id="PF01966">
    <property type="entry name" value="HD"/>
    <property type="match status" value="1"/>
</dbReference>
<dbReference type="Pfam" id="PF07698">
    <property type="entry name" value="7TM-7TMR_HD"/>
    <property type="match status" value="1"/>
</dbReference>
<dbReference type="PANTHER" id="PTHR36442:SF1">
    <property type="entry name" value="CYCLIC-DI-AMP PHOSPHODIESTERASE PGPH"/>
    <property type="match status" value="1"/>
</dbReference>
<dbReference type="Proteomes" id="UP000214975">
    <property type="component" value="Chromosome"/>
</dbReference>
<dbReference type="InterPro" id="IPR011624">
    <property type="entry name" value="Metal-dep_PHydrolase_7TM_extra"/>
</dbReference>